<accession>A0A6C0HSE4</accession>
<sequence>MEIKGYKNIIEIDKLRYGSYIRWIYKNDINCTLQKGILVCDIIIGDEGINIKGKTFNNHFITIKIDDCIIFQKLSKQELIIHKIKNTI</sequence>
<organism evidence="1">
    <name type="scientific">viral metagenome</name>
    <dbReference type="NCBI Taxonomy" id="1070528"/>
    <lineage>
        <taxon>unclassified sequences</taxon>
        <taxon>metagenomes</taxon>
        <taxon>organismal metagenomes</taxon>
    </lineage>
</organism>
<reference evidence="1" key="1">
    <citation type="journal article" date="2020" name="Nature">
        <title>Giant virus diversity and host interactions through global metagenomics.</title>
        <authorList>
            <person name="Schulz F."/>
            <person name="Roux S."/>
            <person name="Paez-Espino D."/>
            <person name="Jungbluth S."/>
            <person name="Walsh D.A."/>
            <person name="Denef V.J."/>
            <person name="McMahon K.D."/>
            <person name="Konstantinidis K.T."/>
            <person name="Eloe-Fadrosh E.A."/>
            <person name="Kyrpides N.C."/>
            <person name="Woyke T."/>
        </authorList>
    </citation>
    <scope>NUCLEOTIDE SEQUENCE</scope>
    <source>
        <strain evidence="1">GVMAG-M-3300023184-167</strain>
    </source>
</reference>
<name>A0A6C0HSE4_9ZZZZ</name>
<proteinExistence type="predicted"/>
<evidence type="ECO:0000313" key="1">
    <source>
        <dbReference type="EMBL" id="QHT83439.1"/>
    </source>
</evidence>
<protein>
    <submittedName>
        <fullName evidence="1">Uncharacterized protein</fullName>
    </submittedName>
</protein>
<dbReference type="AlphaFoldDB" id="A0A6C0HSE4"/>
<dbReference type="EMBL" id="MN740009">
    <property type="protein sequence ID" value="QHT83439.1"/>
    <property type="molecule type" value="Genomic_DNA"/>
</dbReference>